<keyword evidence="5 7" id="KW-1133">Transmembrane helix</keyword>
<keyword evidence="10" id="KW-1185">Reference proteome</keyword>
<dbReference type="SMART" id="SM00665">
    <property type="entry name" value="B561"/>
    <property type="match status" value="1"/>
</dbReference>
<evidence type="ECO:0000256" key="1">
    <source>
        <dbReference type="ARBA" id="ARBA00004370"/>
    </source>
</evidence>
<feature type="domain" description="Cytochrome b561" evidence="8">
    <location>
        <begin position="17"/>
        <end position="139"/>
    </location>
</feature>
<dbReference type="CDD" id="cd08760">
    <property type="entry name" value="Cyt_b561_FRRS1_like"/>
    <property type="match status" value="1"/>
</dbReference>
<evidence type="ECO:0000313" key="9">
    <source>
        <dbReference type="EMBL" id="OCK77374.1"/>
    </source>
</evidence>
<keyword evidence="6 7" id="KW-0472">Membrane</keyword>
<feature type="transmembrane region" description="Helical" evidence="7">
    <location>
        <begin position="20"/>
        <end position="40"/>
    </location>
</feature>
<dbReference type="Gene3D" id="1.20.120.1770">
    <property type="match status" value="1"/>
</dbReference>
<proteinExistence type="predicted"/>
<feature type="transmembrane region" description="Helical" evidence="7">
    <location>
        <begin position="151"/>
        <end position="172"/>
    </location>
</feature>
<feature type="transmembrane region" description="Helical" evidence="7">
    <location>
        <begin position="84"/>
        <end position="102"/>
    </location>
</feature>
<keyword evidence="3 7" id="KW-0812">Transmembrane</keyword>
<organism evidence="9 10">
    <name type="scientific">Lepidopterella palustris CBS 459.81</name>
    <dbReference type="NCBI Taxonomy" id="1314670"/>
    <lineage>
        <taxon>Eukaryota</taxon>
        <taxon>Fungi</taxon>
        <taxon>Dikarya</taxon>
        <taxon>Ascomycota</taxon>
        <taxon>Pezizomycotina</taxon>
        <taxon>Dothideomycetes</taxon>
        <taxon>Pleosporomycetidae</taxon>
        <taxon>Mytilinidiales</taxon>
        <taxon>Argynnaceae</taxon>
        <taxon>Lepidopterella</taxon>
    </lineage>
</organism>
<dbReference type="EMBL" id="KV745132">
    <property type="protein sequence ID" value="OCK77374.1"/>
    <property type="molecule type" value="Genomic_DNA"/>
</dbReference>
<evidence type="ECO:0000256" key="3">
    <source>
        <dbReference type="ARBA" id="ARBA00022692"/>
    </source>
</evidence>
<evidence type="ECO:0000256" key="7">
    <source>
        <dbReference type="SAM" id="Phobius"/>
    </source>
</evidence>
<reference evidence="9 10" key="1">
    <citation type="journal article" date="2016" name="Nat. Commun.">
        <title>Ectomycorrhizal ecology is imprinted in the genome of the dominant symbiotic fungus Cenococcum geophilum.</title>
        <authorList>
            <consortium name="DOE Joint Genome Institute"/>
            <person name="Peter M."/>
            <person name="Kohler A."/>
            <person name="Ohm R.A."/>
            <person name="Kuo A."/>
            <person name="Krutzmann J."/>
            <person name="Morin E."/>
            <person name="Arend M."/>
            <person name="Barry K.W."/>
            <person name="Binder M."/>
            <person name="Choi C."/>
            <person name="Clum A."/>
            <person name="Copeland A."/>
            <person name="Grisel N."/>
            <person name="Haridas S."/>
            <person name="Kipfer T."/>
            <person name="LaButti K."/>
            <person name="Lindquist E."/>
            <person name="Lipzen A."/>
            <person name="Maire R."/>
            <person name="Meier B."/>
            <person name="Mihaltcheva S."/>
            <person name="Molinier V."/>
            <person name="Murat C."/>
            <person name="Poggeler S."/>
            <person name="Quandt C.A."/>
            <person name="Sperisen C."/>
            <person name="Tritt A."/>
            <person name="Tisserant E."/>
            <person name="Crous P.W."/>
            <person name="Henrissat B."/>
            <person name="Nehls U."/>
            <person name="Egli S."/>
            <person name="Spatafora J.W."/>
            <person name="Grigoriev I.V."/>
            <person name="Martin F.M."/>
        </authorList>
    </citation>
    <scope>NUCLEOTIDE SEQUENCE [LARGE SCALE GENOMIC DNA]</scope>
    <source>
        <strain evidence="9 10">CBS 459.81</strain>
    </source>
</reference>
<dbReference type="AlphaFoldDB" id="A0A8E2JCV5"/>
<evidence type="ECO:0000256" key="4">
    <source>
        <dbReference type="ARBA" id="ARBA00022982"/>
    </source>
</evidence>
<dbReference type="OrthoDB" id="19261at2759"/>
<evidence type="ECO:0000313" key="10">
    <source>
        <dbReference type="Proteomes" id="UP000250266"/>
    </source>
</evidence>
<accession>A0A8E2JCV5</accession>
<evidence type="ECO:0000259" key="8">
    <source>
        <dbReference type="SMART" id="SM00665"/>
    </source>
</evidence>
<dbReference type="InterPro" id="IPR006593">
    <property type="entry name" value="Cyt_b561/ferric_Rdtase_TM"/>
</dbReference>
<feature type="transmembrane region" description="Helical" evidence="7">
    <location>
        <begin position="122"/>
        <end position="139"/>
    </location>
</feature>
<dbReference type="PANTHER" id="PTHR47797:SF1">
    <property type="entry name" value="CYTOCHROME B561 DOMAIN-CONTAINING PROTEIN-RELATED"/>
    <property type="match status" value="1"/>
</dbReference>
<keyword evidence="4" id="KW-0249">Electron transport</keyword>
<dbReference type="Proteomes" id="UP000250266">
    <property type="component" value="Unassembled WGS sequence"/>
</dbReference>
<gene>
    <name evidence="9" type="ORF">K432DRAFT_304345</name>
</gene>
<sequence>MPGLHGNESLRTKAHIAHGTVISTAIVLWFPLGAIILRLFSSKNAAWWHIVWQMTGMFLLLVGFALGCWLSYLHNELWNKSHEVFGTVIVGLFFLQPVLGLVHHRYFSVTGKKNYKRVLHIWYGRILIALGIICGGMGVKLAANATKGETAAYGAVAGVVFVAYIASLLSYYRRGGTEENSLEANRDARELPK</sequence>
<protein>
    <recommendedName>
        <fullName evidence="8">Cytochrome b561 domain-containing protein</fullName>
    </recommendedName>
</protein>
<evidence type="ECO:0000256" key="2">
    <source>
        <dbReference type="ARBA" id="ARBA00022448"/>
    </source>
</evidence>
<evidence type="ECO:0000256" key="5">
    <source>
        <dbReference type="ARBA" id="ARBA00022989"/>
    </source>
</evidence>
<dbReference type="GO" id="GO:0016020">
    <property type="term" value="C:membrane"/>
    <property type="evidence" value="ECO:0007669"/>
    <property type="project" value="UniProtKB-SubCell"/>
</dbReference>
<comment type="subcellular location">
    <subcellularLocation>
        <location evidence="1">Membrane</location>
    </subcellularLocation>
</comment>
<evidence type="ECO:0000256" key="6">
    <source>
        <dbReference type="ARBA" id="ARBA00023136"/>
    </source>
</evidence>
<keyword evidence="2" id="KW-0813">Transport</keyword>
<feature type="transmembrane region" description="Helical" evidence="7">
    <location>
        <begin position="47"/>
        <end position="72"/>
    </location>
</feature>
<name>A0A8E2JCV5_9PEZI</name>
<dbReference type="PANTHER" id="PTHR47797">
    <property type="entry name" value="DEHYDROGENASE, PUTATIVE (AFU_ORTHOLOGUE AFUA_8G05805)-RELATED"/>
    <property type="match status" value="1"/>
</dbReference>